<keyword evidence="3 6" id="KW-0328">Glycosyltransferase</keyword>
<dbReference type="PANTHER" id="PTHR10515:SF0">
    <property type="entry name" value="THYMIDINE PHOSPHORYLASE"/>
    <property type="match status" value="1"/>
</dbReference>
<dbReference type="InterPro" id="IPR017459">
    <property type="entry name" value="Glycosyl_Trfase_fam3_N_dom"/>
</dbReference>
<dbReference type="EMBL" id="VXRG01000130">
    <property type="protein sequence ID" value="MXY94926.1"/>
    <property type="molecule type" value="Genomic_DNA"/>
</dbReference>
<sequence>MNVVDLITKKRDGGEHSAGELRFLMEGIVAGTIPDYQVAAWAMAVYFRGMTPEETTALTLAMADSGETLDLRALAPSEKLIVDKHSSGGVGDKTTLTVGPIVAACGLPVGKMSGRGLSFSGGTIDKLEGLPGWSADLSTAQFRRQLKDVGLVVAAQTASLAPADQMLYALRDVTGTVPSLPLIAGSIMSKKLAAGADAIVLDVKCGRGAFMELLPQARELAELMVSIGRGAGRRVTALVTAMEQPLGRAIGNILEVREAIDTLQGGGPADFQELTQEVATEMLLLGDPELHRKQEAAGEEVARKSARSRVQASIDSGAAFDKFVQFVAAQGGDAAAVVSPDRLDAAPAVLKLESKRSGVVSRLDARAVGLAVAALGGGRQRKGDAIDHRVGVVLASKAGQQVQAGDQLCTIHAADADAARLAADRILDAYSFHDLPRLTAVELEGEVGAEKGTGLGSHARSIILDRITS</sequence>
<dbReference type="Gene3D" id="1.20.970.10">
    <property type="entry name" value="Transferase, Pyrimidine Nucleoside Phosphorylase, Chain C"/>
    <property type="match status" value="1"/>
</dbReference>
<dbReference type="AlphaFoldDB" id="A0A6B0YUX9"/>
<dbReference type="PIRSF" id="PIRSF000478">
    <property type="entry name" value="TP_PyNP"/>
    <property type="match status" value="1"/>
</dbReference>
<gene>
    <name evidence="6" type="ORF">F4Y42_15920</name>
</gene>
<evidence type="ECO:0000313" key="6">
    <source>
        <dbReference type="EMBL" id="MXY94926.1"/>
    </source>
</evidence>
<dbReference type="InterPro" id="IPR036320">
    <property type="entry name" value="Glycosyl_Trfase_fam3_N_dom_sf"/>
</dbReference>
<dbReference type="InterPro" id="IPR018090">
    <property type="entry name" value="Pyrmidine_PPas_bac/euk"/>
</dbReference>
<reference evidence="6" key="1">
    <citation type="submission" date="2019-09" db="EMBL/GenBank/DDBJ databases">
        <title>Characterisation of the sponge microbiome using genome-centric metagenomics.</title>
        <authorList>
            <person name="Engelberts J.P."/>
            <person name="Robbins S.J."/>
            <person name="De Goeij J.M."/>
            <person name="Aranda M."/>
            <person name="Bell S.C."/>
            <person name="Webster N.S."/>
        </authorList>
    </citation>
    <scope>NUCLEOTIDE SEQUENCE</scope>
    <source>
        <strain evidence="6">SB0664_bin_27</strain>
    </source>
</reference>
<dbReference type="Pfam" id="PF07831">
    <property type="entry name" value="PYNP_C"/>
    <property type="match status" value="1"/>
</dbReference>
<dbReference type="InterPro" id="IPR000053">
    <property type="entry name" value="Thymidine/pyrmidine_PPase"/>
</dbReference>
<organism evidence="6">
    <name type="scientific">Caldilineaceae bacterium SB0664_bin_27</name>
    <dbReference type="NCBI Taxonomy" id="2605260"/>
    <lineage>
        <taxon>Bacteria</taxon>
        <taxon>Bacillati</taxon>
        <taxon>Chloroflexota</taxon>
        <taxon>Caldilineae</taxon>
        <taxon>Caldilineales</taxon>
        <taxon>Caldilineaceae</taxon>
    </lineage>
</organism>
<dbReference type="Gene3D" id="3.90.1170.30">
    <property type="entry name" value="Pyrimidine nucleoside phosphorylase-like, C-terminal domain"/>
    <property type="match status" value="1"/>
</dbReference>
<evidence type="ECO:0000256" key="4">
    <source>
        <dbReference type="ARBA" id="ARBA00022679"/>
    </source>
</evidence>
<dbReference type="Pfam" id="PF00591">
    <property type="entry name" value="Glycos_transf_3"/>
    <property type="match status" value="1"/>
</dbReference>
<dbReference type="SUPFAM" id="SSF54680">
    <property type="entry name" value="Pyrimidine nucleoside phosphorylase C-terminal domain"/>
    <property type="match status" value="1"/>
</dbReference>
<dbReference type="GO" id="GO:0006206">
    <property type="term" value="P:pyrimidine nucleobase metabolic process"/>
    <property type="evidence" value="ECO:0007669"/>
    <property type="project" value="InterPro"/>
</dbReference>
<evidence type="ECO:0000259" key="5">
    <source>
        <dbReference type="SMART" id="SM00941"/>
    </source>
</evidence>
<dbReference type="PANTHER" id="PTHR10515">
    <property type="entry name" value="THYMIDINE PHOSPHORYLASE"/>
    <property type="match status" value="1"/>
</dbReference>
<evidence type="ECO:0000256" key="3">
    <source>
        <dbReference type="ARBA" id="ARBA00022676"/>
    </source>
</evidence>
<dbReference type="GO" id="GO:0005829">
    <property type="term" value="C:cytosol"/>
    <property type="evidence" value="ECO:0007669"/>
    <property type="project" value="TreeGrafter"/>
</dbReference>
<dbReference type="Gene3D" id="3.40.1030.10">
    <property type="entry name" value="Nucleoside phosphorylase/phosphoribosyltransferase catalytic domain"/>
    <property type="match status" value="1"/>
</dbReference>
<comment type="caution">
    <text evidence="6">The sequence shown here is derived from an EMBL/GenBank/DDBJ whole genome shotgun (WGS) entry which is preliminary data.</text>
</comment>
<dbReference type="NCBIfam" id="TIGR02644">
    <property type="entry name" value="Y_phosphoryl"/>
    <property type="match status" value="1"/>
</dbReference>
<dbReference type="InterPro" id="IPR035902">
    <property type="entry name" value="Nuc_phospho_transferase"/>
</dbReference>
<dbReference type="NCBIfam" id="NF004490">
    <property type="entry name" value="PRK05820.1"/>
    <property type="match status" value="1"/>
</dbReference>
<keyword evidence="4 6" id="KW-0808">Transferase</keyword>
<protein>
    <submittedName>
        <fullName evidence="6">Thymidine phosphorylase</fullName>
        <ecNumber evidence="6">2.4.2.4</ecNumber>
    </submittedName>
</protein>
<dbReference type="GO" id="GO:0006213">
    <property type="term" value="P:pyrimidine nucleoside metabolic process"/>
    <property type="evidence" value="ECO:0007669"/>
    <property type="project" value="InterPro"/>
</dbReference>
<name>A0A6B0YUX9_9CHLR</name>
<dbReference type="SMART" id="SM00941">
    <property type="entry name" value="PYNP_C"/>
    <property type="match status" value="1"/>
</dbReference>
<evidence type="ECO:0000256" key="2">
    <source>
        <dbReference type="ARBA" id="ARBA00011738"/>
    </source>
</evidence>
<comment type="subunit">
    <text evidence="2">Homodimer.</text>
</comment>
<dbReference type="Pfam" id="PF02885">
    <property type="entry name" value="Glycos_trans_3N"/>
    <property type="match status" value="1"/>
</dbReference>
<dbReference type="FunFam" id="3.40.1030.10:FF:000003">
    <property type="entry name" value="Pyrimidine-nucleoside phosphorylase"/>
    <property type="match status" value="1"/>
</dbReference>
<dbReference type="SUPFAM" id="SSF52418">
    <property type="entry name" value="Nucleoside phosphorylase/phosphoribosyltransferase catalytic domain"/>
    <property type="match status" value="1"/>
</dbReference>
<dbReference type="InterPro" id="IPR000312">
    <property type="entry name" value="Glycosyl_Trfase_fam3"/>
</dbReference>
<dbReference type="InterPro" id="IPR013102">
    <property type="entry name" value="PYNP_C"/>
</dbReference>
<dbReference type="SUPFAM" id="SSF47648">
    <property type="entry name" value="Nucleoside phosphorylase/phosphoribosyltransferase N-terminal domain"/>
    <property type="match status" value="1"/>
</dbReference>
<dbReference type="EC" id="2.4.2.4" evidence="6"/>
<dbReference type="GO" id="GO:0009032">
    <property type="term" value="F:thymidine phosphorylase activity"/>
    <property type="evidence" value="ECO:0007669"/>
    <property type="project" value="UniProtKB-EC"/>
</dbReference>
<proteinExistence type="inferred from homology"/>
<feature type="domain" description="Pyrimidine nucleoside phosphorylase C-terminal" evidence="5">
    <location>
        <begin position="359"/>
        <end position="433"/>
    </location>
</feature>
<evidence type="ECO:0000256" key="1">
    <source>
        <dbReference type="ARBA" id="ARBA00006915"/>
    </source>
</evidence>
<dbReference type="InterPro" id="IPR036566">
    <property type="entry name" value="PYNP-like_C_sf"/>
</dbReference>
<accession>A0A6B0YUX9</accession>
<comment type="similarity">
    <text evidence="1">Belongs to the thymidine/pyrimidine-nucleoside phosphorylase family.</text>
</comment>
<dbReference type="GO" id="GO:0004645">
    <property type="term" value="F:1,4-alpha-oligoglucan phosphorylase activity"/>
    <property type="evidence" value="ECO:0007669"/>
    <property type="project" value="InterPro"/>
</dbReference>